<gene>
    <name evidence="2" type="ORF">E2C01_071896</name>
</gene>
<comment type="caution">
    <text evidence="2">The sequence shown here is derived from an EMBL/GenBank/DDBJ whole genome shotgun (WGS) entry which is preliminary data.</text>
</comment>
<accession>A0A5B7I537</accession>
<evidence type="ECO:0000313" key="2">
    <source>
        <dbReference type="EMBL" id="MPC77443.1"/>
    </source>
</evidence>
<reference evidence="2 3" key="1">
    <citation type="submission" date="2019-05" db="EMBL/GenBank/DDBJ databases">
        <title>Another draft genome of Portunus trituberculatus and its Hox gene families provides insights of decapod evolution.</title>
        <authorList>
            <person name="Jeong J.-H."/>
            <person name="Song I."/>
            <person name="Kim S."/>
            <person name="Choi T."/>
            <person name="Kim D."/>
            <person name="Ryu S."/>
            <person name="Kim W."/>
        </authorList>
    </citation>
    <scope>NUCLEOTIDE SEQUENCE [LARGE SCALE GENOMIC DNA]</scope>
    <source>
        <tissue evidence="2">Muscle</tissue>
    </source>
</reference>
<dbReference type="EMBL" id="VSRR010045890">
    <property type="protein sequence ID" value="MPC77443.1"/>
    <property type="molecule type" value="Genomic_DNA"/>
</dbReference>
<evidence type="ECO:0000256" key="1">
    <source>
        <dbReference type="SAM" id="MobiDB-lite"/>
    </source>
</evidence>
<protein>
    <submittedName>
        <fullName evidence="2">Uncharacterized protein</fullName>
    </submittedName>
</protein>
<dbReference type="Proteomes" id="UP000324222">
    <property type="component" value="Unassembled WGS sequence"/>
</dbReference>
<name>A0A5B7I537_PORTR</name>
<keyword evidence="3" id="KW-1185">Reference proteome</keyword>
<dbReference type="AlphaFoldDB" id="A0A5B7I537"/>
<feature type="compositionally biased region" description="Basic and acidic residues" evidence="1">
    <location>
        <begin position="49"/>
        <end position="59"/>
    </location>
</feature>
<organism evidence="2 3">
    <name type="scientific">Portunus trituberculatus</name>
    <name type="common">Swimming crab</name>
    <name type="synonym">Neptunus trituberculatus</name>
    <dbReference type="NCBI Taxonomy" id="210409"/>
    <lineage>
        <taxon>Eukaryota</taxon>
        <taxon>Metazoa</taxon>
        <taxon>Ecdysozoa</taxon>
        <taxon>Arthropoda</taxon>
        <taxon>Crustacea</taxon>
        <taxon>Multicrustacea</taxon>
        <taxon>Malacostraca</taxon>
        <taxon>Eumalacostraca</taxon>
        <taxon>Eucarida</taxon>
        <taxon>Decapoda</taxon>
        <taxon>Pleocyemata</taxon>
        <taxon>Brachyura</taxon>
        <taxon>Eubrachyura</taxon>
        <taxon>Portunoidea</taxon>
        <taxon>Portunidae</taxon>
        <taxon>Portuninae</taxon>
        <taxon>Portunus</taxon>
    </lineage>
</organism>
<feature type="region of interest" description="Disordered" evidence="1">
    <location>
        <begin position="41"/>
        <end position="66"/>
    </location>
</feature>
<sequence length="66" mass="7407">MEEVKRNTGAGSFFLFSPQPRLIFCSTPANTQHVRVHPSIPSTQFHTKAPSERPMDRHSLQIASDS</sequence>
<evidence type="ECO:0000313" key="3">
    <source>
        <dbReference type="Proteomes" id="UP000324222"/>
    </source>
</evidence>
<proteinExistence type="predicted"/>